<evidence type="ECO:0000313" key="3">
    <source>
        <dbReference type="EMBL" id="AEV69902.1"/>
    </source>
</evidence>
<name>G8LXX0_ACECE</name>
<reference evidence="4" key="1">
    <citation type="submission" date="2011-12" db="EMBL/GenBank/DDBJ databases">
        <title>Complete sequence of Clostridium clariflavum DSM 19732.</title>
        <authorList>
            <consortium name="US DOE Joint Genome Institute"/>
            <person name="Lucas S."/>
            <person name="Han J."/>
            <person name="Lapidus A."/>
            <person name="Cheng J.-F."/>
            <person name="Goodwin L."/>
            <person name="Pitluck S."/>
            <person name="Peters L."/>
            <person name="Teshima H."/>
            <person name="Detter J.C."/>
            <person name="Han C."/>
            <person name="Tapia R."/>
            <person name="Land M."/>
            <person name="Hauser L."/>
            <person name="Kyrpides N."/>
            <person name="Ivanova N."/>
            <person name="Pagani I."/>
            <person name="Kitzmiller T."/>
            <person name="Lynd L."/>
            <person name="Izquierdo J."/>
            <person name="Woyke T."/>
        </authorList>
    </citation>
    <scope>NUCLEOTIDE SEQUENCE [LARGE SCALE GENOMIC DNA]</scope>
    <source>
        <strain evidence="4">DSM 19732 / NBRC 101661 / EBR45</strain>
    </source>
</reference>
<proteinExistence type="predicted"/>
<evidence type="ECO:0000313" key="4">
    <source>
        <dbReference type="Proteomes" id="UP000005435"/>
    </source>
</evidence>
<dbReference type="Gene3D" id="3.50.50.60">
    <property type="entry name" value="FAD/NAD(P)-binding domain"/>
    <property type="match status" value="2"/>
</dbReference>
<reference evidence="3 4" key="2">
    <citation type="journal article" date="2012" name="Stand. Genomic Sci.">
        <title>Complete Genome Sequence of Clostridium clariflavum DSM 19732.</title>
        <authorList>
            <person name="Izquierdo J.A."/>
            <person name="Goodwin L."/>
            <person name="Davenport K.W."/>
            <person name="Teshima H."/>
            <person name="Bruce D."/>
            <person name="Detter C."/>
            <person name="Tapia R."/>
            <person name="Han S."/>
            <person name="Land M."/>
            <person name="Hauser L."/>
            <person name="Jeffries C.D."/>
            <person name="Han J."/>
            <person name="Pitluck S."/>
            <person name="Nolan M."/>
            <person name="Chen A."/>
            <person name="Huntemann M."/>
            <person name="Mavromatis K."/>
            <person name="Mikhailova N."/>
            <person name="Liolios K."/>
            <person name="Woyke T."/>
            <person name="Lynd L.R."/>
        </authorList>
    </citation>
    <scope>NUCLEOTIDE SEQUENCE [LARGE SCALE GENOMIC DNA]</scope>
    <source>
        <strain evidence="4">DSM 19732 / NBRC 101661 / EBR45</strain>
    </source>
</reference>
<dbReference type="PRINTS" id="PR00469">
    <property type="entry name" value="PNDRDTASEII"/>
</dbReference>
<sequence length="413" mass="45161">MILEKDVVIIGAGPAGLAAAVELAKNGIKDVVVIEREPFAGGILNQCIHDGFGVIKFKEVLTGPEYARRYIDEAEKLDVEIRTNSMVINLSRDKEITVMSSKGIDIYRAKAVILAMGCRERTRGAIGIPGTRPAGIFTAGVAQNFVNIKNIMIGKRIVILGSGDIGLIMARRLTLEGAKVIAVVEKMPYSNGLARNVTQCLDDFNIPLLLSHTVVNIEGKERLKSVTIAKVDDKGEPIRGTSKKIECDTLILSVGLIPENELSKDAGIEIDEVTQGAMVDESLQTSIEGVFACGNVLHVHDLVDHVSNEAEEAARSVIRYLEAEYERKSKITVKAGRGIRYVIPHAVSGKRDVTFSMRADRQWKNANLTFLNGSNPIKSFRYKKLNPSEMIVVNLKASDLEGVERLEVAINEN</sequence>
<feature type="domain" description="FAD/NAD(P)-binding" evidence="2">
    <location>
        <begin position="5"/>
        <end position="303"/>
    </location>
</feature>
<dbReference type="HOGENOM" id="CLU_030705_0_0_9"/>
<evidence type="ECO:0000259" key="2">
    <source>
        <dbReference type="Pfam" id="PF07992"/>
    </source>
</evidence>
<keyword evidence="1" id="KW-0560">Oxidoreductase</keyword>
<dbReference type="STRING" id="720554.Clocl_3404"/>
<dbReference type="InterPro" id="IPR051691">
    <property type="entry name" value="Metab_Enz_Cyan_OpOx_G3PDH"/>
</dbReference>
<dbReference type="PANTHER" id="PTHR42949:SF3">
    <property type="entry name" value="ANAEROBIC GLYCEROL-3-PHOSPHATE DEHYDROGENASE SUBUNIT B"/>
    <property type="match status" value="1"/>
</dbReference>
<dbReference type="Proteomes" id="UP000005435">
    <property type="component" value="Chromosome"/>
</dbReference>
<dbReference type="EMBL" id="CP003065">
    <property type="protein sequence ID" value="AEV69902.1"/>
    <property type="molecule type" value="Genomic_DNA"/>
</dbReference>
<dbReference type="eggNOG" id="COG0446">
    <property type="taxonomic scope" value="Bacteria"/>
</dbReference>
<evidence type="ECO:0000256" key="1">
    <source>
        <dbReference type="ARBA" id="ARBA00023002"/>
    </source>
</evidence>
<dbReference type="PANTHER" id="PTHR42949">
    <property type="entry name" value="ANAEROBIC GLYCEROL-3-PHOSPHATE DEHYDROGENASE SUBUNIT B"/>
    <property type="match status" value="1"/>
</dbReference>
<dbReference type="InterPro" id="IPR023753">
    <property type="entry name" value="FAD/NAD-binding_dom"/>
</dbReference>
<dbReference type="RefSeq" id="WP_014256432.1">
    <property type="nucleotide sequence ID" value="NC_016627.1"/>
</dbReference>
<dbReference type="SUPFAM" id="SSF51905">
    <property type="entry name" value="FAD/NAD(P)-binding domain"/>
    <property type="match status" value="1"/>
</dbReference>
<organism evidence="3 4">
    <name type="scientific">Acetivibrio clariflavus (strain DSM 19732 / NBRC 101661 / EBR45)</name>
    <name type="common">Clostridium clariflavum</name>
    <dbReference type="NCBI Taxonomy" id="720554"/>
    <lineage>
        <taxon>Bacteria</taxon>
        <taxon>Bacillati</taxon>
        <taxon>Bacillota</taxon>
        <taxon>Clostridia</taxon>
        <taxon>Eubacteriales</taxon>
        <taxon>Oscillospiraceae</taxon>
        <taxon>Acetivibrio</taxon>
    </lineage>
</organism>
<dbReference type="OrthoDB" id="9776839at2"/>
<accession>G8LXX0</accession>
<protein>
    <submittedName>
        <fullName evidence="3">Thioredoxin reductase</fullName>
    </submittedName>
</protein>
<dbReference type="GO" id="GO:0016491">
    <property type="term" value="F:oxidoreductase activity"/>
    <property type="evidence" value="ECO:0007669"/>
    <property type="project" value="UniProtKB-KW"/>
</dbReference>
<dbReference type="KEGG" id="ccl:Clocl_3404"/>
<gene>
    <name evidence="3" type="ordered locus">Clocl_3404</name>
</gene>
<dbReference type="Pfam" id="PF07992">
    <property type="entry name" value="Pyr_redox_2"/>
    <property type="match status" value="1"/>
</dbReference>
<dbReference type="InterPro" id="IPR036188">
    <property type="entry name" value="FAD/NAD-bd_sf"/>
</dbReference>
<keyword evidence="4" id="KW-1185">Reference proteome</keyword>
<dbReference type="AlphaFoldDB" id="G8LXX0"/>
<dbReference type="PRINTS" id="PR00368">
    <property type="entry name" value="FADPNR"/>
</dbReference>